<dbReference type="InterPro" id="IPR037120">
    <property type="entry name" value="Haem_peroxidase_sf_animal"/>
</dbReference>
<gene>
    <name evidence="7" type="ORF">PoB_002855500</name>
</gene>
<evidence type="ECO:0000313" key="7">
    <source>
        <dbReference type="EMBL" id="GFO02050.1"/>
    </source>
</evidence>
<dbReference type="PROSITE" id="PS50292">
    <property type="entry name" value="PEROXIDASE_3"/>
    <property type="match status" value="1"/>
</dbReference>
<comment type="subcellular location">
    <subcellularLocation>
        <location evidence="1">Secreted</location>
    </subcellularLocation>
</comment>
<reference evidence="7 8" key="1">
    <citation type="journal article" date="2021" name="Elife">
        <title>Chloroplast acquisition without the gene transfer in kleptoplastic sea slugs, Plakobranchus ocellatus.</title>
        <authorList>
            <person name="Maeda T."/>
            <person name="Takahashi S."/>
            <person name="Yoshida T."/>
            <person name="Shimamura S."/>
            <person name="Takaki Y."/>
            <person name="Nagai Y."/>
            <person name="Toyoda A."/>
            <person name="Suzuki Y."/>
            <person name="Arimoto A."/>
            <person name="Ishii H."/>
            <person name="Satoh N."/>
            <person name="Nishiyama T."/>
            <person name="Hasebe M."/>
            <person name="Maruyama T."/>
            <person name="Minagawa J."/>
            <person name="Obokata J."/>
            <person name="Shigenobu S."/>
        </authorList>
    </citation>
    <scope>NUCLEOTIDE SEQUENCE [LARGE SCALE GENOMIC DNA]</scope>
</reference>
<evidence type="ECO:0000256" key="4">
    <source>
        <dbReference type="ARBA" id="ARBA00023180"/>
    </source>
</evidence>
<dbReference type="GO" id="GO:0046872">
    <property type="term" value="F:metal ion binding"/>
    <property type="evidence" value="ECO:0007669"/>
    <property type="project" value="UniProtKB-KW"/>
</dbReference>
<dbReference type="EMBL" id="BLXT01003557">
    <property type="protein sequence ID" value="GFO02050.1"/>
    <property type="molecule type" value="Genomic_DNA"/>
</dbReference>
<dbReference type="InterPro" id="IPR010255">
    <property type="entry name" value="Haem_peroxidase_sf"/>
</dbReference>
<keyword evidence="2" id="KW-0964">Secreted</keyword>
<evidence type="ECO:0000313" key="8">
    <source>
        <dbReference type="Proteomes" id="UP000735302"/>
    </source>
</evidence>
<comment type="caution">
    <text evidence="7">The sequence shown here is derived from an EMBL/GenBank/DDBJ whole genome shotgun (WGS) entry which is preliminary data.</text>
</comment>
<evidence type="ECO:0000256" key="3">
    <source>
        <dbReference type="ARBA" id="ARBA00022729"/>
    </source>
</evidence>
<dbReference type="Proteomes" id="UP000735302">
    <property type="component" value="Unassembled WGS sequence"/>
</dbReference>
<dbReference type="GO" id="GO:0005576">
    <property type="term" value="C:extracellular region"/>
    <property type="evidence" value="ECO:0007669"/>
    <property type="project" value="UniProtKB-SubCell"/>
</dbReference>
<dbReference type="AlphaFoldDB" id="A0AAV4A1K8"/>
<keyword evidence="8" id="KW-1185">Reference proteome</keyword>
<dbReference type="Pfam" id="PF03098">
    <property type="entry name" value="An_peroxidase"/>
    <property type="match status" value="1"/>
</dbReference>
<keyword evidence="3" id="KW-0732">Signal</keyword>
<dbReference type="GO" id="GO:0004601">
    <property type="term" value="F:peroxidase activity"/>
    <property type="evidence" value="ECO:0007669"/>
    <property type="project" value="UniProtKB-KW"/>
</dbReference>
<keyword evidence="7" id="KW-0575">Peroxidase</keyword>
<accession>A0AAV4A1K8</accession>
<dbReference type="CDD" id="cd09823">
    <property type="entry name" value="peroxinectin_like"/>
    <property type="match status" value="1"/>
</dbReference>
<keyword evidence="5" id="KW-0408">Iron</keyword>
<dbReference type="Gene3D" id="1.10.640.10">
    <property type="entry name" value="Haem peroxidase domain superfamily, animal type"/>
    <property type="match status" value="1"/>
</dbReference>
<evidence type="ECO:0000256" key="2">
    <source>
        <dbReference type="ARBA" id="ARBA00022525"/>
    </source>
</evidence>
<keyword evidence="5" id="KW-0479">Metal-binding</keyword>
<dbReference type="GO" id="GO:0020037">
    <property type="term" value="F:heme binding"/>
    <property type="evidence" value="ECO:0007669"/>
    <property type="project" value="InterPro"/>
</dbReference>
<dbReference type="GO" id="GO:0006979">
    <property type="term" value="P:response to oxidative stress"/>
    <property type="evidence" value="ECO:0007669"/>
    <property type="project" value="InterPro"/>
</dbReference>
<feature type="binding site" description="axial binding residue" evidence="5">
    <location>
        <position position="329"/>
    </location>
    <ligand>
        <name>heme b</name>
        <dbReference type="ChEBI" id="CHEBI:60344"/>
    </ligand>
    <ligandPart>
        <name>Fe</name>
        <dbReference type="ChEBI" id="CHEBI:18248"/>
    </ligandPart>
</feature>
<dbReference type="PRINTS" id="PR00457">
    <property type="entry name" value="ANPEROXIDASE"/>
</dbReference>
<dbReference type="PANTHER" id="PTHR11475">
    <property type="entry name" value="OXIDASE/PEROXIDASE"/>
    <property type="match status" value="1"/>
</dbReference>
<dbReference type="FunFam" id="1.10.640.10:FF:000003">
    <property type="entry name" value="chorion peroxidase"/>
    <property type="match status" value="1"/>
</dbReference>
<dbReference type="PANTHER" id="PTHR11475:SF4">
    <property type="entry name" value="CHORION PEROXIDASE"/>
    <property type="match status" value="1"/>
</dbReference>
<proteinExistence type="predicted"/>
<protein>
    <submittedName>
        <fullName evidence="7">Chorion peroxidase</fullName>
    </submittedName>
</protein>
<dbReference type="SUPFAM" id="SSF48113">
    <property type="entry name" value="Heme-dependent peroxidases"/>
    <property type="match status" value="1"/>
</dbReference>
<feature type="region of interest" description="Disordered" evidence="6">
    <location>
        <begin position="532"/>
        <end position="559"/>
    </location>
</feature>
<keyword evidence="7" id="KW-0560">Oxidoreductase</keyword>
<evidence type="ECO:0000256" key="5">
    <source>
        <dbReference type="PIRSR" id="PIRSR619791-2"/>
    </source>
</evidence>
<dbReference type="InterPro" id="IPR019791">
    <property type="entry name" value="Haem_peroxidase_animal"/>
</dbReference>
<keyword evidence="5" id="KW-0349">Heme</keyword>
<name>A0AAV4A1K8_9GAST</name>
<sequence length="559" mass="63446">MLLNLKLRGNFILRRDTSPCQASEKYRRPDGRCNNLRNPEWGSTNIPLTRVLPNAYKDDKSIPRITGVGGGILPGPRTVSVNCHGPSEKRADVTLMVMQWGQFLDHDVDLTPHASLECCEEPDINRPECFNINIPPDDEFFRGRRCMPFIRSDREPIKGVEQQINTITAFVDGSNVYGSSAEEITNLRGRGGRLRRTDVGEKFHFLPVGKDDDCRNETGEFCFLAGDERVNEQPGLAAMHTLFMREHNRVADELRRRFGWSSDTVFEEARKIVGAEIQHITYSEFLPIVLGSDFMRTNGLEVSQPFKYDEHLDPSISNEFATAAYRFGHSLIPEEILVNNEVLQFKKLFFKPAPVLKTMSELSDSLGKTRAMAMDRQFSESVTQHLFEEEDRTGEDLVARNIQRGRDHGLRPYKDYRDKCSNSRSTSLDLHDLFGDDRLALSTYAYAEDVDLFTGGVSEDPIEGGLVGPTFACLIANQFKSLRDGDRFFYLNDDGPQKLTNAQRKEIKKVRLSNIVCDNSENEKIQKNVFMPEGRGNSEMPCTDLPRMDLSKWSDSGDD</sequence>
<organism evidence="7 8">
    <name type="scientific">Plakobranchus ocellatus</name>
    <dbReference type="NCBI Taxonomy" id="259542"/>
    <lineage>
        <taxon>Eukaryota</taxon>
        <taxon>Metazoa</taxon>
        <taxon>Spiralia</taxon>
        <taxon>Lophotrochozoa</taxon>
        <taxon>Mollusca</taxon>
        <taxon>Gastropoda</taxon>
        <taxon>Heterobranchia</taxon>
        <taxon>Euthyneura</taxon>
        <taxon>Panpulmonata</taxon>
        <taxon>Sacoglossa</taxon>
        <taxon>Placobranchoidea</taxon>
        <taxon>Plakobranchidae</taxon>
        <taxon>Plakobranchus</taxon>
    </lineage>
</organism>
<keyword evidence="4" id="KW-0325">Glycoprotein</keyword>
<evidence type="ECO:0000256" key="1">
    <source>
        <dbReference type="ARBA" id="ARBA00004613"/>
    </source>
</evidence>
<evidence type="ECO:0000256" key="6">
    <source>
        <dbReference type="SAM" id="MobiDB-lite"/>
    </source>
</evidence>